<dbReference type="InterPro" id="IPR056798">
    <property type="entry name" value="ADH_Fe_C"/>
</dbReference>
<dbReference type="GO" id="GO:0008106">
    <property type="term" value="F:alcohol dehydrogenase (NADP+) activity"/>
    <property type="evidence" value="ECO:0007669"/>
    <property type="project" value="TreeGrafter"/>
</dbReference>
<dbReference type="AlphaFoldDB" id="A0A3S2U4P4"/>
<reference evidence="5 6" key="1">
    <citation type="submission" date="2019-01" db="EMBL/GenBank/DDBJ databases">
        <authorList>
            <person name="Chen W.-M."/>
        </authorList>
    </citation>
    <scope>NUCLEOTIDE SEQUENCE [LARGE SCALE GENOMIC DNA]</scope>
    <source>
        <strain evidence="5 6">BBQ-12</strain>
    </source>
</reference>
<dbReference type="EMBL" id="SACJ01000002">
    <property type="protein sequence ID" value="RVT78234.1"/>
    <property type="molecule type" value="Genomic_DNA"/>
</dbReference>
<dbReference type="Pfam" id="PF00465">
    <property type="entry name" value="Fe-ADH"/>
    <property type="match status" value="1"/>
</dbReference>
<comment type="similarity">
    <text evidence="1">Belongs to the iron-containing alcohol dehydrogenase family.</text>
</comment>
<keyword evidence="6" id="KW-1185">Reference proteome</keyword>
<dbReference type="RefSeq" id="WP_128193445.1">
    <property type="nucleotide sequence ID" value="NZ_SACJ01000002.1"/>
</dbReference>
<dbReference type="GO" id="GO:1990362">
    <property type="term" value="F:butanol dehydrogenase (NAD+) activity"/>
    <property type="evidence" value="ECO:0007669"/>
    <property type="project" value="InterPro"/>
</dbReference>
<organism evidence="5 6">
    <name type="scientific">Flavobacterium sufflavum</name>
    <dbReference type="NCBI Taxonomy" id="1921138"/>
    <lineage>
        <taxon>Bacteria</taxon>
        <taxon>Pseudomonadati</taxon>
        <taxon>Bacteroidota</taxon>
        <taxon>Flavobacteriia</taxon>
        <taxon>Flavobacteriales</taxon>
        <taxon>Flavobacteriaceae</taxon>
        <taxon>Flavobacterium</taxon>
    </lineage>
</organism>
<feature type="domain" description="Alcohol dehydrogenase iron-type/glycerol dehydrogenase GldA" evidence="3">
    <location>
        <begin position="9"/>
        <end position="175"/>
    </location>
</feature>
<protein>
    <submittedName>
        <fullName evidence="5">Iron-containing alcohol dehydrogenase</fullName>
    </submittedName>
</protein>
<proteinExistence type="inferred from homology"/>
<evidence type="ECO:0000259" key="4">
    <source>
        <dbReference type="Pfam" id="PF25137"/>
    </source>
</evidence>
<dbReference type="GO" id="GO:0005829">
    <property type="term" value="C:cytosol"/>
    <property type="evidence" value="ECO:0007669"/>
    <property type="project" value="TreeGrafter"/>
</dbReference>
<gene>
    <name evidence="5" type="ORF">EOD40_03060</name>
</gene>
<evidence type="ECO:0000256" key="1">
    <source>
        <dbReference type="ARBA" id="ARBA00007358"/>
    </source>
</evidence>
<evidence type="ECO:0000256" key="2">
    <source>
        <dbReference type="ARBA" id="ARBA00023002"/>
    </source>
</evidence>
<dbReference type="Gene3D" id="3.40.50.1970">
    <property type="match status" value="1"/>
</dbReference>
<dbReference type="PANTHER" id="PTHR43633">
    <property type="entry name" value="ALCOHOL DEHYDROGENASE YQHD"/>
    <property type="match status" value="1"/>
</dbReference>
<dbReference type="PANTHER" id="PTHR43633:SF1">
    <property type="entry name" value="ALCOHOL DEHYDROGENASE YQHD"/>
    <property type="match status" value="1"/>
</dbReference>
<dbReference type="InterPro" id="IPR001670">
    <property type="entry name" value="ADH_Fe/GldA"/>
</dbReference>
<dbReference type="Pfam" id="PF25137">
    <property type="entry name" value="ADH_Fe_C"/>
    <property type="match status" value="1"/>
</dbReference>
<dbReference type="InterPro" id="IPR018211">
    <property type="entry name" value="ADH_Fe_CS"/>
</dbReference>
<feature type="domain" description="Fe-containing alcohol dehydrogenase-like C-terminal" evidence="4">
    <location>
        <begin position="189"/>
        <end position="348"/>
    </location>
</feature>
<dbReference type="GO" id="GO:1990002">
    <property type="term" value="F:methylglyoxal reductase (NADPH) (acetol producing) activity"/>
    <property type="evidence" value="ECO:0007669"/>
    <property type="project" value="TreeGrafter"/>
</dbReference>
<dbReference type="FunFam" id="3.40.50.1970:FF:000003">
    <property type="entry name" value="Alcohol dehydrogenase, iron-containing"/>
    <property type="match status" value="1"/>
</dbReference>
<evidence type="ECO:0000313" key="5">
    <source>
        <dbReference type="EMBL" id="RVT78234.1"/>
    </source>
</evidence>
<dbReference type="Proteomes" id="UP000285211">
    <property type="component" value="Unassembled WGS sequence"/>
</dbReference>
<dbReference type="InterPro" id="IPR044731">
    <property type="entry name" value="BDH-like"/>
</dbReference>
<name>A0A3S2U4P4_9FLAO</name>
<dbReference type="GO" id="GO:0046872">
    <property type="term" value="F:metal ion binding"/>
    <property type="evidence" value="ECO:0007669"/>
    <property type="project" value="InterPro"/>
</dbReference>
<evidence type="ECO:0000259" key="3">
    <source>
        <dbReference type="Pfam" id="PF00465"/>
    </source>
</evidence>
<accession>A0A3S2U4P4</accession>
<dbReference type="SUPFAM" id="SSF56796">
    <property type="entry name" value="Dehydroquinate synthase-like"/>
    <property type="match status" value="1"/>
</dbReference>
<sequence length="385" mass="42592">MLNFELYNPTKLVFGKGQINKLSELVPKAAKILLAYGGGSIFKNGIHQQVIENLKGFEIVEFGGIEPNPHFETLMKAVEIIKAEKIDFILAVGGGSVIDGVKFISAAVHYEGNPIDILQKHILIKENAMPFGTILTLPATGSEMNSGYVVTIKATQEKLASGGSALFPQFSICDPTVIESLPKRQLQNGVVDAFTHVMEQYLTYPHEGYLQDRIAEGILQTLIEVGPKVVENPADYALASNFMWSCTMALNGLIAKGVPTDWATHMIGHELTALYGIDHARTLAIIGPNLYRVIFETKKEKLAQYGKRIFNLSGTDDEIANEAINKTVAFFHTMGIDTKLSQYTDNYNKTADFIVNRFDERGWKAMGEKQNITLEKLKAIVELSY</sequence>
<keyword evidence="2" id="KW-0560">Oxidoreductase</keyword>
<dbReference type="Gene3D" id="1.20.1090.10">
    <property type="entry name" value="Dehydroquinate synthase-like - alpha domain"/>
    <property type="match status" value="1"/>
</dbReference>
<dbReference type="CDD" id="cd08187">
    <property type="entry name" value="BDH"/>
    <property type="match status" value="1"/>
</dbReference>
<evidence type="ECO:0000313" key="6">
    <source>
        <dbReference type="Proteomes" id="UP000285211"/>
    </source>
</evidence>
<comment type="caution">
    <text evidence="5">The sequence shown here is derived from an EMBL/GenBank/DDBJ whole genome shotgun (WGS) entry which is preliminary data.</text>
</comment>
<dbReference type="PROSITE" id="PS00060">
    <property type="entry name" value="ADH_IRON_2"/>
    <property type="match status" value="1"/>
</dbReference>
<dbReference type="OrthoDB" id="9801156at2"/>